<dbReference type="AlphaFoldDB" id="A0A2P2QVR8"/>
<reference evidence="1" key="1">
    <citation type="submission" date="2018-02" db="EMBL/GenBank/DDBJ databases">
        <title>Rhizophora mucronata_Transcriptome.</title>
        <authorList>
            <person name="Meera S.P."/>
            <person name="Sreeshan A."/>
            <person name="Augustine A."/>
        </authorList>
    </citation>
    <scope>NUCLEOTIDE SEQUENCE</scope>
    <source>
        <tissue evidence="1">Leaf</tissue>
    </source>
</reference>
<sequence length="91" mass="10587">MQSETQIGHRLGNVHKSANFQSKFQLLMSFDCGESYEDFLYHTMCISSHHTIPFLSFFHFPLFTGNREGRVIFYTTQSQCCQLFISTLANH</sequence>
<proteinExistence type="predicted"/>
<organism evidence="1">
    <name type="scientific">Rhizophora mucronata</name>
    <name type="common">Asiatic mangrove</name>
    <dbReference type="NCBI Taxonomy" id="61149"/>
    <lineage>
        <taxon>Eukaryota</taxon>
        <taxon>Viridiplantae</taxon>
        <taxon>Streptophyta</taxon>
        <taxon>Embryophyta</taxon>
        <taxon>Tracheophyta</taxon>
        <taxon>Spermatophyta</taxon>
        <taxon>Magnoliopsida</taxon>
        <taxon>eudicotyledons</taxon>
        <taxon>Gunneridae</taxon>
        <taxon>Pentapetalae</taxon>
        <taxon>rosids</taxon>
        <taxon>fabids</taxon>
        <taxon>Malpighiales</taxon>
        <taxon>Rhizophoraceae</taxon>
        <taxon>Rhizophora</taxon>
    </lineage>
</organism>
<evidence type="ECO:0000313" key="1">
    <source>
        <dbReference type="EMBL" id="MBX71109.1"/>
    </source>
</evidence>
<name>A0A2P2QVR8_RHIMU</name>
<dbReference type="EMBL" id="GGEC01090625">
    <property type="protein sequence ID" value="MBX71109.1"/>
    <property type="molecule type" value="Transcribed_RNA"/>
</dbReference>
<protein>
    <submittedName>
        <fullName evidence="1">Uncharacterized protein</fullName>
    </submittedName>
</protein>
<accession>A0A2P2QVR8</accession>